<dbReference type="SUPFAM" id="SSF55331">
    <property type="entry name" value="Tautomerase/MIF"/>
    <property type="match status" value="1"/>
</dbReference>
<dbReference type="NCBIfam" id="TIGR00013">
    <property type="entry name" value="taut"/>
    <property type="match status" value="1"/>
</dbReference>
<protein>
    <recommendedName>
        <fullName evidence="4">Tautomerase</fullName>
        <ecNumber evidence="4">5.3.2.-</ecNumber>
    </recommendedName>
</protein>
<proteinExistence type="inferred from homology"/>
<organism evidence="6 7">
    <name type="scientific">Moraxella canis</name>
    <dbReference type="NCBI Taxonomy" id="90239"/>
    <lineage>
        <taxon>Bacteria</taxon>
        <taxon>Pseudomonadati</taxon>
        <taxon>Pseudomonadota</taxon>
        <taxon>Gammaproteobacteria</taxon>
        <taxon>Moraxellales</taxon>
        <taxon>Moraxellaceae</taxon>
        <taxon>Moraxella</taxon>
    </lineage>
</organism>
<evidence type="ECO:0000259" key="5">
    <source>
        <dbReference type="Pfam" id="PF01361"/>
    </source>
</evidence>
<evidence type="ECO:0000256" key="1">
    <source>
        <dbReference type="ARBA" id="ARBA00006723"/>
    </source>
</evidence>
<feature type="domain" description="4-oxalocrotonate tautomerase-like" evidence="5">
    <location>
        <begin position="2"/>
        <end position="62"/>
    </location>
</feature>
<dbReference type="PANTHER" id="PTHR35530">
    <property type="entry name" value="TAUTOMERASE-RELATED"/>
    <property type="match status" value="1"/>
</dbReference>
<dbReference type="Gene3D" id="3.30.429.10">
    <property type="entry name" value="Macrophage Migration Inhibitory Factor"/>
    <property type="match status" value="1"/>
</dbReference>
<comment type="similarity">
    <text evidence="1 4">Belongs to the 4-oxalocrotonate tautomerase family.</text>
</comment>
<dbReference type="EMBL" id="MUXT01000004">
    <property type="protein sequence ID" value="OOR84651.1"/>
    <property type="molecule type" value="Genomic_DNA"/>
</dbReference>
<comment type="caution">
    <text evidence="6">The sequence shown here is derived from an EMBL/GenBank/DDBJ whole genome shotgun (WGS) entry which is preliminary data.</text>
</comment>
<dbReference type="PANTHER" id="PTHR35530:SF1">
    <property type="entry name" value="2-HYDROXYMUCONATE TAUTOMERASE"/>
    <property type="match status" value="1"/>
</dbReference>
<dbReference type="InterPro" id="IPR014347">
    <property type="entry name" value="Tautomerase/MIF_sf"/>
</dbReference>
<dbReference type="InterPro" id="IPR018191">
    <property type="entry name" value="4-OT"/>
</dbReference>
<dbReference type="Pfam" id="PF01361">
    <property type="entry name" value="Tautomerase"/>
    <property type="match status" value="1"/>
</dbReference>
<dbReference type="GO" id="GO:0016853">
    <property type="term" value="F:isomerase activity"/>
    <property type="evidence" value="ECO:0007669"/>
    <property type="project" value="UniProtKB-UniRule"/>
</dbReference>
<keyword evidence="2 4" id="KW-0413">Isomerase</keyword>
<gene>
    <name evidence="6" type="ORF">B0180_03640</name>
</gene>
<evidence type="ECO:0000313" key="7">
    <source>
        <dbReference type="Proteomes" id="UP000190322"/>
    </source>
</evidence>
<name>A0A1S9ZNM0_9GAMM</name>
<dbReference type="Proteomes" id="UP000190322">
    <property type="component" value="Unassembled WGS sequence"/>
</dbReference>
<dbReference type="EC" id="5.3.2.-" evidence="4"/>
<evidence type="ECO:0000256" key="3">
    <source>
        <dbReference type="PIRSR" id="PIRSR618191-1"/>
    </source>
</evidence>
<reference evidence="6 7" key="1">
    <citation type="submission" date="2017-02" db="EMBL/GenBank/DDBJ databases">
        <title>Draft genome sequence of Moraxella canis CCUG 8415A type strain.</title>
        <authorList>
            <person name="Engstrom-Jakobsson H."/>
            <person name="Salva-Serra F."/>
            <person name="Thorell K."/>
            <person name="Gonzales-Siles L."/>
            <person name="Karlsson R."/>
            <person name="Boulund F."/>
            <person name="Engstrand L."/>
            <person name="Moore E."/>
        </authorList>
    </citation>
    <scope>NUCLEOTIDE SEQUENCE [LARGE SCALE GENOMIC DNA]</scope>
    <source>
        <strain evidence="6 7">CCUG 8415A</strain>
    </source>
</reference>
<sequence length="71" mass="7658">MPYVNVKVTGGSEAPTTEQKQQIIEGVTELLARVLNKNPATTVVVIDEVDMDNYGLGGKTITEVRKLAKQG</sequence>
<dbReference type="RefSeq" id="WP_078255702.1">
    <property type="nucleotide sequence ID" value="NZ_MUXT01000004.1"/>
</dbReference>
<accession>A0A1S9ZNM0</accession>
<dbReference type="AlphaFoldDB" id="A0A1S9ZNM0"/>
<feature type="active site" description="Proton acceptor; via imino nitrogen" evidence="3">
    <location>
        <position position="2"/>
    </location>
</feature>
<evidence type="ECO:0000256" key="2">
    <source>
        <dbReference type="ARBA" id="ARBA00023235"/>
    </source>
</evidence>
<dbReference type="InterPro" id="IPR004370">
    <property type="entry name" value="4-OT-like_dom"/>
</dbReference>
<evidence type="ECO:0000313" key="6">
    <source>
        <dbReference type="EMBL" id="OOR84651.1"/>
    </source>
</evidence>
<evidence type="ECO:0000256" key="4">
    <source>
        <dbReference type="RuleBase" id="RU362032"/>
    </source>
</evidence>